<proteinExistence type="evidence at transcript level"/>
<dbReference type="PANTHER" id="PTHR47510:SF3">
    <property type="entry name" value="ENDO_EXONUCLEASE_PHOSPHATASE DOMAIN-CONTAINING PROTEIN"/>
    <property type="match status" value="1"/>
</dbReference>
<evidence type="ECO:0000259" key="1">
    <source>
        <dbReference type="PROSITE" id="PS50878"/>
    </source>
</evidence>
<dbReference type="GO" id="GO:0003824">
    <property type="term" value="F:catalytic activity"/>
    <property type="evidence" value="ECO:0007669"/>
    <property type="project" value="InterPro"/>
</dbReference>
<dbReference type="EMBL" id="GEFM01006331">
    <property type="protein sequence ID" value="JAP69465.1"/>
    <property type="molecule type" value="mRNA"/>
</dbReference>
<protein>
    <submittedName>
        <fullName evidence="2">Putative cr1-1 is</fullName>
    </submittedName>
</protein>
<dbReference type="InterPro" id="IPR005135">
    <property type="entry name" value="Endo/exonuclease/phosphatase"/>
</dbReference>
<dbReference type="Pfam" id="PF00078">
    <property type="entry name" value="RVT_1"/>
    <property type="match status" value="1"/>
</dbReference>
<dbReference type="AlphaFoldDB" id="A0A131XTC9"/>
<dbReference type="InterPro" id="IPR043502">
    <property type="entry name" value="DNA/RNA_pol_sf"/>
</dbReference>
<sequence>PTHLLMQTREKHKTLSIYYQNVRGLRTKADTFSEGVALSDYDVYCITETWLRSDISSYEYFCDSYSIFRRDRNYGVTGQKYGGGVLTAIRNNITAVRRLDLESYEECVWLEVKTGGPKNLLIGNYYIPPSLDSKEFEQVLTSLSEKLDPANFNVIIVGDFNVPGTWWSSEASESSCRKGNQLLNFVHYNDLYRGDVPSNVCGNALDVLFTNFETYNIAIVSNPIVSADIWHVPFSVKVDVLVSSVKHKNIYRFDYANGSYLDFYLFLAAYAWDDVLRLHSIDEAVTALTNILMTGMHSFIPRKQTDRSNRYPPWFSRELKSVMRKKLHLHRLYRTTNSNEVYDRFKICRATVKELYKRDKEAYRRQVEGSVSKRPQDFWRLVKKHTRDRSSPASLIIDGAYSSDPDKICNQFAKFFLSTYSSVSVENTEILLTTHNHFPPPTIDIADVVWAIHQLPSKKSCGLDGIPNFIVKGCVDILAPILHHIFSMSLKQSIFPTAWKKGLVIPLPKSGTSTNITNYRPISLLSAFSKVFEKIIHKHLTHCFKHSIPEVQHGFLSGRSVETNLACFLNDVAPRVSSREQVDAVYFDCSKAFDRVNHKLLLHKLSVSGLSDEYCSWFESYLSARENCVGYANVRSCFFPVPSGVPQGSNLGPLLFNIFV</sequence>
<name>A0A131XTC9_IXORI</name>
<dbReference type="SUPFAM" id="SSF56219">
    <property type="entry name" value="DNase I-like"/>
    <property type="match status" value="1"/>
</dbReference>
<dbReference type="GO" id="GO:0071897">
    <property type="term" value="P:DNA biosynthetic process"/>
    <property type="evidence" value="ECO:0007669"/>
    <property type="project" value="UniProtKB-ARBA"/>
</dbReference>
<feature type="non-terminal residue" evidence="2">
    <location>
        <position position="660"/>
    </location>
</feature>
<reference evidence="2" key="1">
    <citation type="submission" date="2016-02" db="EMBL/GenBank/DDBJ databases">
        <title>RNAseq analyses of the midgut from blood- or serum-fed Ixodes ricinus ticks.</title>
        <authorList>
            <person name="Perner J."/>
            <person name="Provaznik J."/>
            <person name="Schrenkova J."/>
            <person name="Urbanova V."/>
            <person name="Ribeiro J.M."/>
            <person name="Kopacek P."/>
        </authorList>
    </citation>
    <scope>NUCLEOTIDE SEQUENCE</scope>
    <source>
        <tissue evidence="2">Gut</tissue>
    </source>
</reference>
<feature type="non-terminal residue" evidence="2">
    <location>
        <position position="1"/>
    </location>
</feature>
<evidence type="ECO:0000313" key="2">
    <source>
        <dbReference type="EMBL" id="JAP69465.1"/>
    </source>
</evidence>
<dbReference type="PANTHER" id="PTHR47510">
    <property type="entry name" value="REVERSE TRANSCRIPTASE DOMAIN-CONTAINING PROTEIN"/>
    <property type="match status" value="1"/>
</dbReference>
<dbReference type="PROSITE" id="PS50878">
    <property type="entry name" value="RT_POL"/>
    <property type="match status" value="1"/>
</dbReference>
<accession>A0A131XTC9</accession>
<dbReference type="Pfam" id="PF14529">
    <property type="entry name" value="Exo_endo_phos_2"/>
    <property type="match status" value="1"/>
</dbReference>
<dbReference type="Gene3D" id="3.60.10.10">
    <property type="entry name" value="Endonuclease/exonuclease/phosphatase"/>
    <property type="match status" value="1"/>
</dbReference>
<dbReference type="SUPFAM" id="SSF56672">
    <property type="entry name" value="DNA/RNA polymerases"/>
    <property type="match status" value="1"/>
</dbReference>
<dbReference type="InterPro" id="IPR036691">
    <property type="entry name" value="Endo/exonu/phosph_ase_sf"/>
</dbReference>
<feature type="domain" description="Reverse transcriptase" evidence="1">
    <location>
        <begin position="488"/>
        <end position="660"/>
    </location>
</feature>
<organism evidence="2">
    <name type="scientific">Ixodes ricinus</name>
    <name type="common">Common tick</name>
    <name type="synonym">Acarus ricinus</name>
    <dbReference type="NCBI Taxonomy" id="34613"/>
    <lineage>
        <taxon>Eukaryota</taxon>
        <taxon>Metazoa</taxon>
        <taxon>Ecdysozoa</taxon>
        <taxon>Arthropoda</taxon>
        <taxon>Chelicerata</taxon>
        <taxon>Arachnida</taxon>
        <taxon>Acari</taxon>
        <taxon>Parasitiformes</taxon>
        <taxon>Ixodida</taxon>
        <taxon>Ixodoidea</taxon>
        <taxon>Ixodidae</taxon>
        <taxon>Ixodinae</taxon>
        <taxon>Ixodes</taxon>
    </lineage>
</organism>
<dbReference type="InterPro" id="IPR000477">
    <property type="entry name" value="RT_dom"/>
</dbReference>
<dbReference type="CDD" id="cd01650">
    <property type="entry name" value="RT_nLTR_like"/>
    <property type="match status" value="1"/>
</dbReference>